<proteinExistence type="predicted"/>
<feature type="signal peptide" evidence="1">
    <location>
        <begin position="1"/>
        <end position="30"/>
    </location>
</feature>
<dbReference type="GO" id="GO:0005886">
    <property type="term" value="C:plasma membrane"/>
    <property type="evidence" value="ECO:0007669"/>
    <property type="project" value="TreeGrafter"/>
</dbReference>
<keyword evidence="1" id="KW-0732">Signal</keyword>
<dbReference type="GO" id="GO:0071555">
    <property type="term" value="P:cell wall organization"/>
    <property type="evidence" value="ECO:0007669"/>
    <property type="project" value="TreeGrafter"/>
</dbReference>
<dbReference type="GO" id="GO:0071972">
    <property type="term" value="F:peptidoglycan L,D-transpeptidase activity"/>
    <property type="evidence" value="ECO:0007669"/>
    <property type="project" value="TreeGrafter"/>
</dbReference>
<dbReference type="InterPro" id="IPR001460">
    <property type="entry name" value="PCN-bd_Tpept"/>
</dbReference>
<dbReference type="GO" id="GO:0008658">
    <property type="term" value="F:penicillin binding"/>
    <property type="evidence" value="ECO:0007669"/>
    <property type="project" value="InterPro"/>
</dbReference>
<protein>
    <submittedName>
        <fullName evidence="3">Cell division protein FtsI/penicillin-binding protein 2</fullName>
    </submittedName>
</protein>
<keyword evidence="3" id="KW-0132">Cell division</keyword>
<dbReference type="Proteomes" id="UP000274762">
    <property type="component" value="Unassembled WGS sequence"/>
</dbReference>
<sequence length="598" mass="62434">MDEKHRSPYLRRIIPLILCALVGSSCSWLSDDPEDTFGDFASALSGRHVDDAAELTTDPAAAATAINDMFEGLGDGAEVVVSADDVESDGGDGRLTMAWNFGPGKDLRYETSGRTVESDGDRKLVWDPTLLHDNLLPGSTFRYSDDKDLMTPVVDRSGAALLEWQTVGVITVRRDAVDAASTALARALRRFDASITEMSIRTAAEQQQGDAVTVITLREDDVEAVRAQLEPIEGVTIVVQGKLLTTDRALRSPVLGDIERTWNDVITDRAGWSVSLVDAEGNAIDQLTAVPPRASEPLQLSIDRRLQLLAQRAVATRSEPTALVAISTNAGGILAVAQNAAADREGAIALSGLYPPGSTFKTVTTAAALSEGIATPQTPLPCPGRATIEGRTIPNEDDFDLGTVPLTTAFARSCNTTMAGLSNRLGADALPATATRFGIGVDFVVPGITTVTGTVPRADSAALRVENGIGQGKVTASPFGMAVAEASLGHGSMVLPTLISGRSTTASVKPEPLDPEVVEALRAMMRQTVATGTASELSDIDGLGGKTGTAEYGDNTRSHGWFAGIVGDIAFASLVVGGNSSAPAVAVAGEFLRPATGR</sequence>
<dbReference type="GO" id="GO:0051301">
    <property type="term" value="P:cell division"/>
    <property type="evidence" value="ECO:0007669"/>
    <property type="project" value="UniProtKB-KW"/>
</dbReference>
<accession>A0A495K6Q6</accession>
<evidence type="ECO:0000313" key="4">
    <source>
        <dbReference type="Proteomes" id="UP000274762"/>
    </source>
</evidence>
<dbReference type="PANTHER" id="PTHR30627">
    <property type="entry name" value="PEPTIDOGLYCAN D,D-TRANSPEPTIDASE"/>
    <property type="match status" value="1"/>
</dbReference>
<reference evidence="3 4" key="1">
    <citation type="submission" date="2018-10" db="EMBL/GenBank/DDBJ databases">
        <title>Sequencing the genomes of 1000 actinobacteria strains.</title>
        <authorList>
            <person name="Klenk H.-P."/>
        </authorList>
    </citation>
    <scope>NUCLEOTIDE SEQUENCE [LARGE SCALE GENOMIC DNA]</scope>
    <source>
        <strain evidence="3 4">DSM 44343</strain>
    </source>
</reference>
<dbReference type="Pfam" id="PF00905">
    <property type="entry name" value="Transpeptidase"/>
    <property type="match status" value="1"/>
</dbReference>
<dbReference type="InterPro" id="IPR012338">
    <property type="entry name" value="Beta-lactam/transpept-like"/>
</dbReference>
<dbReference type="PROSITE" id="PS51257">
    <property type="entry name" value="PROKAR_LIPOPROTEIN"/>
    <property type="match status" value="1"/>
</dbReference>
<dbReference type="AlphaFoldDB" id="A0A495K6Q6"/>
<name>A0A495K6Q6_WILMA</name>
<evidence type="ECO:0000256" key="1">
    <source>
        <dbReference type="SAM" id="SignalP"/>
    </source>
</evidence>
<feature type="chain" id="PRO_5039544161" evidence="1">
    <location>
        <begin position="31"/>
        <end position="598"/>
    </location>
</feature>
<gene>
    <name evidence="3" type="ORF">DFJ75_3843</name>
</gene>
<dbReference type="Gene3D" id="3.40.710.10">
    <property type="entry name" value="DD-peptidase/beta-lactamase superfamily"/>
    <property type="match status" value="1"/>
</dbReference>
<feature type="domain" description="Penicillin-binding protein transpeptidase" evidence="2">
    <location>
        <begin position="322"/>
        <end position="587"/>
    </location>
</feature>
<dbReference type="PANTHER" id="PTHR30627:SF24">
    <property type="entry name" value="PENICILLIN-BINDING PROTEIN 4B"/>
    <property type="match status" value="1"/>
</dbReference>
<dbReference type="SUPFAM" id="SSF56601">
    <property type="entry name" value="beta-lactamase/transpeptidase-like"/>
    <property type="match status" value="1"/>
</dbReference>
<dbReference type="InterPro" id="IPR050515">
    <property type="entry name" value="Beta-lactam/transpept"/>
</dbReference>
<comment type="caution">
    <text evidence="3">The sequence shown here is derived from an EMBL/GenBank/DDBJ whole genome shotgun (WGS) entry which is preliminary data.</text>
</comment>
<keyword evidence="3" id="KW-0131">Cell cycle</keyword>
<organism evidence="3 4">
    <name type="scientific">Williamsia marianensis</name>
    <dbReference type="NCBI Taxonomy" id="85044"/>
    <lineage>
        <taxon>Bacteria</taxon>
        <taxon>Bacillati</taxon>
        <taxon>Actinomycetota</taxon>
        <taxon>Actinomycetes</taxon>
        <taxon>Mycobacteriales</taxon>
        <taxon>Nocardiaceae</taxon>
        <taxon>Williamsia</taxon>
    </lineage>
</organism>
<dbReference type="RefSeq" id="WP_245969119.1">
    <property type="nucleotide sequence ID" value="NZ_CBCRXS010000003.1"/>
</dbReference>
<dbReference type="EMBL" id="RBKV01000001">
    <property type="protein sequence ID" value="RKR96980.1"/>
    <property type="molecule type" value="Genomic_DNA"/>
</dbReference>
<evidence type="ECO:0000259" key="2">
    <source>
        <dbReference type="Pfam" id="PF00905"/>
    </source>
</evidence>
<evidence type="ECO:0000313" key="3">
    <source>
        <dbReference type="EMBL" id="RKR96980.1"/>
    </source>
</evidence>